<evidence type="ECO:0000313" key="1">
    <source>
        <dbReference type="EMBL" id="VVE75542.1"/>
    </source>
</evidence>
<accession>A0A5E5ARZ0</accession>
<proteinExistence type="predicted"/>
<evidence type="ECO:0000313" key="2">
    <source>
        <dbReference type="Proteomes" id="UP000414136"/>
    </source>
</evidence>
<sequence>MLCARVVRGAASSAKPMIPAAAMRALFSASNGLSMPTTTAPRRIWAISATDGARTFSTISAPNASAALPLDAPAATNAASGTLAASPAPCSTVTR</sequence>
<keyword evidence="2" id="KW-1185">Reference proteome</keyword>
<name>A0A5E5ARZ0_9BURK</name>
<dbReference type="Proteomes" id="UP000414136">
    <property type="component" value="Unassembled WGS sequence"/>
</dbReference>
<gene>
    <name evidence="1" type="ORF">PCA31118_05010</name>
</gene>
<protein>
    <submittedName>
        <fullName evidence="1">Uncharacterized protein</fullName>
    </submittedName>
</protein>
<organism evidence="1 2">
    <name type="scientific">Pandoraea captiosa</name>
    <dbReference type="NCBI Taxonomy" id="2508302"/>
    <lineage>
        <taxon>Bacteria</taxon>
        <taxon>Pseudomonadati</taxon>
        <taxon>Pseudomonadota</taxon>
        <taxon>Betaproteobacteria</taxon>
        <taxon>Burkholderiales</taxon>
        <taxon>Burkholderiaceae</taxon>
        <taxon>Pandoraea</taxon>
    </lineage>
</organism>
<dbReference type="AlphaFoldDB" id="A0A5E5ARZ0"/>
<dbReference type="EMBL" id="CABPSQ010000016">
    <property type="protein sequence ID" value="VVE75542.1"/>
    <property type="molecule type" value="Genomic_DNA"/>
</dbReference>
<reference evidence="1 2" key="1">
    <citation type="submission" date="2019-08" db="EMBL/GenBank/DDBJ databases">
        <authorList>
            <person name="Peeters C."/>
        </authorList>
    </citation>
    <scope>NUCLEOTIDE SEQUENCE [LARGE SCALE GENOMIC DNA]</scope>
    <source>
        <strain evidence="1 2">LMG 31118</strain>
    </source>
</reference>